<dbReference type="eggNOG" id="ENOG50304XM">
    <property type="taxonomic scope" value="Bacteria"/>
</dbReference>
<dbReference type="RefSeq" id="WP_034211149.1">
    <property type="nucleotide sequence ID" value="NZ_AVCK01000012.1"/>
</dbReference>
<dbReference type="Proteomes" id="UP000029393">
    <property type="component" value="Unassembled WGS sequence"/>
</dbReference>
<reference evidence="2 3" key="1">
    <citation type="submission" date="2013-09" db="EMBL/GenBank/DDBJ databases">
        <title>Genome sequencing of Arenimonas metalli.</title>
        <authorList>
            <person name="Chen F."/>
            <person name="Wang G."/>
        </authorList>
    </citation>
    <scope>NUCLEOTIDE SEQUENCE [LARGE SCALE GENOMIC DNA]</scope>
    <source>
        <strain evidence="2 3">CF5-1</strain>
    </source>
</reference>
<comment type="caution">
    <text evidence="2">The sequence shown here is derived from an EMBL/GenBank/DDBJ whole genome shotgun (WGS) entry which is preliminary data.</text>
</comment>
<proteinExistence type="predicted"/>
<feature type="signal peptide" evidence="1">
    <location>
        <begin position="1"/>
        <end position="17"/>
    </location>
</feature>
<sequence>MIGFSWLGLLLATNVAASDIAPAARPAAPHPDCMDARAVTEARHLDERVVLLRTPTGAHRITLAEACPRADGAALVAIAPHGWVCGTGREWLRVGDRDCAIGGVQPLDARGWALALREDAHKNPTPTLATVVVDGKSQPKRRFAPSPEYCVDPRRVRGWHTLDGDIVVTTQPRRGSRERASYRLELTGACPEAEYSTQLSFVSGVGIGWICGNPGDRVILSESLGGMAGSDISAVLSRRGCEIVAVYPD</sequence>
<dbReference type="OrthoDB" id="5998574at2"/>
<gene>
    <name evidence="2" type="ORF">N787_01610</name>
</gene>
<organism evidence="2 3">
    <name type="scientific">Arenimonas metalli CF5-1</name>
    <dbReference type="NCBI Taxonomy" id="1384056"/>
    <lineage>
        <taxon>Bacteria</taxon>
        <taxon>Pseudomonadati</taxon>
        <taxon>Pseudomonadota</taxon>
        <taxon>Gammaproteobacteria</taxon>
        <taxon>Lysobacterales</taxon>
        <taxon>Lysobacteraceae</taxon>
        <taxon>Arenimonas</taxon>
    </lineage>
</organism>
<feature type="chain" id="PRO_5001871302" evidence="1">
    <location>
        <begin position="18"/>
        <end position="249"/>
    </location>
</feature>
<dbReference type="AlphaFoldDB" id="A0A091B6B7"/>
<protein>
    <submittedName>
        <fullName evidence="2">Uncharacterized protein</fullName>
    </submittedName>
</protein>
<keyword evidence="1" id="KW-0732">Signal</keyword>
<evidence type="ECO:0000256" key="1">
    <source>
        <dbReference type="SAM" id="SignalP"/>
    </source>
</evidence>
<evidence type="ECO:0000313" key="2">
    <source>
        <dbReference type="EMBL" id="KFN47022.1"/>
    </source>
</evidence>
<dbReference type="PATRIC" id="fig|1384056.3.peg.950"/>
<keyword evidence="3" id="KW-1185">Reference proteome</keyword>
<accession>A0A091B6B7</accession>
<name>A0A091B6B7_9GAMM</name>
<evidence type="ECO:0000313" key="3">
    <source>
        <dbReference type="Proteomes" id="UP000029393"/>
    </source>
</evidence>
<dbReference type="EMBL" id="AVCK01000012">
    <property type="protein sequence ID" value="KFN47022.1"/>
    <property type="molecule type" value="Genomic_DNA"/>
</dbReference>